<keyword evidence="1" id="KW-0175">Coiled coil</keyword>
<dbReference type="NCBIfam" id="TIGR01665">
    <property type="entry name" value="put_anti_recept"/>
    <property type="match status" value="1"/>
</dbReference>
<dbReference type="Pfam" id="PF06605">
    <property type="entry name" value="Prophage_tail"/>
    <property type="match status" value="1"/>
</dbReference>
<name>A0ABY4GNB8_9BACI</name>
<dbReference type="Proteomes" id="UP000831537">
    <property type="component" value="Chromosome"/>
</dbReference>
<dbReference type="RefSeq" id="WP_244745846.1">
    <property type="nucleotide sequence ID" value="NZ_CP095071.1"/>
</dbReference>
<organism evidence="4 5">
    <name type="scientific">Gracilibacillus salinarum</name>
    <dbReference type="NCBI Taxonomy" id="2932255"/>
    <lineage>
        <taxon>Bacteria</taxon>
        <taxon>Bacillati</taxon>
        <taxon>Bacillota</taxon>
        <taxon>Bacilli</taxon>
        <taxon>Bacillales</taxon>
        <taxon>Bacillaceae</taxon>
        <taxon>Gracilibacillus</taxon>
    </lineage>
</organism>
<dbReference type="InterPro" id="IPR010572">
    <property type="entry name" value="Tail_dom"/>
</dbReference>
<evidence type="ECO:0000256" key="1">
    <source>
        <dbReference type="SAM" id="Coils"/>
    </source>
</evidence>
<evidence type="ECO:0000313" key="4">
    <source>
        <dbReference type="EMBL" id="UOQ85698.1"/>
    </source>
</evidence>
<feature type="domain" description="Tail spike" evidence="3">
    <location>
        <begin position="95"/>
        <end position="342"/>
    </location>
</feature>
<gene>
    <name evidence="4" type="ORF">MUN87_01975</name>
</gene>
<accession>A0ABY4GNB8</accession>
<feature type="region of interest" description="Disordered" evidence="2">
    <location>
        <begin position="387"/>
        <end position="421"/>
    </location>
</feature>
<sequence length="1082" mass="118842">MSQLFISDGSNNQALGHIRYRNVISNSHKKSLEDGSETFDFSTHADHSYSEFITGNNRVIIPSEDGDFLEFIIYEVQENRINRQLEIYSYASYAELTTAKTIAPHVTPALSAEAHGKNALADTGWQMGNVVFNGTRTLTFDEDTNPYKYLKRIASVFGLELRFRIEHEDGKITARYIDMVEKVGQWRGRRVEFGRDLIGLKRIENTENIVTALNVIGPEAEDGSRLAVFVEDKEALQRWGRNGRHITKDYKPSFSLDENVTEARLRKLGENELAKRINASVSYEGTIADLENVPGLENKKIRFGDTIQIKDTSYQPILYLEARIFFQDRDIKDHAQKQVRLGDYTEYTEEEVNAIWKSLQQQIKNKIAMSDLEEVTYTKTQIDTKDDTVESNAAADASQKAEQAQTNAEEHADNVASDAETNANSYTDQIKQAVDQELLDKADVTYVDGQLAFKAESSTVQTINDTVSNLQTAVNDNEDALLAQEGRIVIVENDIDEVEGELSIVITDLSTLDGTVQQQQTDISANSSAIALKAGQSALEDIEGDVTSVSNQVSTLQVNVNGISADVSSVQSTVDGHTTDISDLTTQVDIQAGQISSKVDATFVEGAINEKVDETINPIDARLEMAESDITQIAGEVNTKAEASTVTNLETRTTTAEQSISALEGSITTKVEESTFDSLENRVDTAESTISQHSNQIALKVNEDGVIAAINLSSETARILAANIELQGAVTVLSDIADSLGTITAGTINGVDINGSSFNSILDSNNYTTIENNHIHSEGIYYSDWAHANQKGVFDVNDGLITMQSGNTSFSTYGQAQISQFGLAIEHYNNNTFSGGAYIGPSAIGFGDWYDGASTARIYAEGNDLVFDANGSVRFYAGIRLGNDSGNGQPGSIYYNSGTGRIRVNQDGFWGNLSDFHRWDANGNSEGYFEGGAFHGSYPGLNTSGSYYIAYKSNNVWYKLRAGAADSVGSPSLESIKENIADMPFDSLDKIVNSKAYQWQYNNGIENGYDGYRYGLVIGRETPVEVLDHTGTRTDHLSMIALSWDAIKQLYGISTEIENDVNILQMKVQVLEQKVKQLEGVA</sequence>
<evidence type="ECO:0000259" key="3">
    <source>
        <dbReference type="Pfam" id="PF06605"/>
    </source>
</evidence>
<evidence type="ECO:0000313" key="5">
    <source>
        <dbReference type="Proteomes" id="UP000831537"/>
    </source>
</evidence>
<proteinExistence type="predicted"/>
<dbReference type="Gene3D" id="1.10.287.1490">
    <property type="match status" value="1"/>
</dbReference>
<feature type="coiled-coil region" evidence="1">
    <location>
        <begin position="1054"/>
        <end position="1081"/>
    </location>
</feature>
<dbReference type="Gene3D" id="1.20.5.340">
    <property type="match status" value="1"/>
</dbReference>
<protein>
    <recommendedName>
        <fullName evidence="3">Tail spike domain-containing protein</fullName>
    </recommendedName>
</protein>
<dbReference type="InterPro" id="IPR007119">
    <property type="entry name" value="Phage_tail_spike_N"/>
</dbReference>
<keyword evidence="5" id="KW-1185">Reference proteome</keyword>
<dbReference type="EMBL" id="CP095071">
    <property type="protein sequence ID" value="UOQ85698.1"/>
    <property type="molecule type" value="Genomic_DNA"/>
</dbReference>
<evidence type="ECO:0000256" key="2">
    <source>
        <dbReference type="SAM" id="MobiDB-lite"/>
    </source>
</evidence>
<reference evidence="4 5" key="1">
    <citation type="submission" date="2022-04" db="EMBL/GenBank/DDBJ databases">
        <title>Gracilibacillus sp. isolated from saltern.</title>
        <authorList>
            <person name="Won M."/>
            <person name="Lee C.-M."/>
            <person name="Woen H.-Y."/>
            <person name="Kwon S.-W."/>
        </authorList>
    </citation>
    <scope>NUCLEOTIDE SEQUENCE [LARGE SCALE GENOMIC DNA]</scope>
    <source>
        <strain evidence="4 5">SSPM10-3</strain>
    </source>
</reference>
<feature type="compositionally biased region" description="Low complexity" evidence="2">
    <location>
        <begin position="393"/>
        <end position="405"/>
    </location>
</feature>